<protein>
    <recommendedName>
        <fullName evidence="7">Major facilitator superfamily associated domain-containing protein</fullName>
    </recommendedName>
</protein>
<feature type="transmembrane region" description="Helical" evidence="6">
    <location>
        <begin position="471"/>
        <end position="491"/>
    </location>
</feature>
<dbReference type="SUPFAM" id="SSF103473">
    <property type="entry name" value="MFS general substrate transporter"/>
    <property type="match status" value="1"/>
</dbReference>
<dbReference type="OrthoDB" id="515887at2759"/>
<feature type="transmembrane region" description="Helical" evidence="6">
    <location>
        <begin position="265"/>
        <end position="289"/>
    </location>
</feature>
<keyword evidence="10" id="KW-1185">Reference proteome</keyword>
<dbReference type="Gene3D" id="1.20.1250.20">
    <property type="entry name" value="MFS general substrate transporter like domains"/>
    <property type="match status" value="2"/>
</dbReference>
<comment type="similarity">
    <text evidence="2">Belongs to the major facilitator superfamily. MFSD6 family.</text>
</comment>
<evidence type="ECO:0000256" key="5">
    <source>
        <dbReference type="ARBA" id="ARBA00023136"/>
    </source>
</evidence>
<dbReference type="InterPro" id="IPR024989">
    <property type="entry name" value="MFS_assoc_dom"/>
</dbReference>
<dbReference type="EMBL" id="KB297448">
    <property type="protein sequence ID" value="ELU10490.1"/>
    <property type="molecule type" value="Genomic_DNA"/>
</dbReference>
<reference evidence="9" key="3">
    <citation type="submission" date="2015-06" db="UniProtKB">
        <authorList>
            <consortium name="EnsemblMetazoa"/>
        </authorList>
    </citation>
    <scope>IDENTIFICATION</scope>
</reference>
<evidence type="ECO:0000259" key="7">
    <source>
        <dbReference type="Pfam" id="PF12832"/>
    </source>
</evidence>
<evidence type="ECO:0000313" key="9">
    <source>
        <dbReference type="EnsemblMetazoa" id="CapteP116544"/>
    </source>
</evidence>
<proteinExistence type="inferred from homology"/>
<reference evidence="8 10" key="2">
    <citation type="journal article" date="2013" name="Nature">
        <title>Insights into bilaterian evolution from three spiralian genomes.</title>
        <authorList>
            <person name="Simakov O."/>
            <person name="Marletaz F."/>
            <person name="Cho S.J."/>
            <person name="Edsinger-Gonzales E."/>
            <person name="Havlak P."/>
            <person name="Hellsten U."/>
            <person name="Kuo D.H."/>
            <person name="Larsson T."/>
            <person name="Lv J."/>
            <person name="Arendt D."/>
            <person name="Savage R."/>
            <person name="Osoegawa K."/>
            <person name="de Jong P."/>
            <person name="Grimwood J."/>
            <person name="Chapman J.A."/>
            <person name="Shapiro H."/>
            <person name="Aerts A."/>
            <person name="Otillar R.P."/>
            <person name="Terry A.Y."/>
            <person name="Boore J.L."/>
            <person name="Grigoriev I.V."/>
            <person name="Lindberg D.R."/>
            <person name="Seaver E.C."/>
            <person name="Weisblat D.A."/>
            <person name="Putnam N.H."/>
            <person name="Rokhsar D.S."/>
        </authorList>
    </citation>
    <scope>NUCLEOTIDE SEQUENCE</scope>
    <source>
        <strain evidence="8 10">I ESC-2004</strain>
    </source>
</reference>
<evidence type="ECO:0000256" key="4">
    <source>
        <dbReference type="ARBA" id="ARBA00022989"/>
    </source>
</evidence>
<feature type="transmembrane region" description="Helical" evidence="6">
    <location>
        <begin position="36"/>
        <end position="58"/>
    </location>
</feature>
<dbReference type="STRING" id="283909.R7V3V4"/>
<feature type="domain" description="Major facilitator superfamily associated" evidence="7">
    <location>
        <begin position="10"/>
        <end position="475"/>
    </location>
</feature>
<feature type="transmembrane region" description="Helical" evidence="6">
    <location>
        <begin position="378"/>
        <end position="399"/>
    </location>
</feature>
<name>R7V3V4_CAPTE</name>
<evidence type="ECO:0000313" key="8">
    <source>
        <dbReference type="EMBL" id="ELU10490.1"/>
    </source>
</evidence>
<dbReference type="InterPro" id="IPR036259">
    <property type="entry name" value="MFS_trans_sf"/>
</dbReference>
<evidence type="ECO:0000256" key="6">
    <source>
        <dbReference type="SAM" id="Phobius"/>
    </source>
</evidence>
<evidence type="ECO:0000256" key="2">
    <source>
        <dbReference type="ARBA" id="ARBA00005241"/>
    </source>
</evidence>
<feature type="transmembrane region" description="Helical" evidence="6">
    <location>
        <begin position="9"/>
        <end position="30"/>
    </location>
</feature>
<dbReference type="InterPro" id="IPR051717">
    <property type="entry name" value="MFS_MFSD6"/>
</dbReference>
<accession>R7V3V4</accession>
<dbReference type="EMBL" id="AMQN01006037">
    <property type="status" value="NOT_ANNOTATED_CDS"/>
    <property type="molecule type" value="Genomic_DNA"/>
</dbReference>
<keyword evidence="4 6" id="KW-1133">Transmembrane helix</keyword>
<feature type="transmembrane region" description="Helical" evidence="6">
    <location>
        <begin position="350"/>
        <end position="366"/>
    </location>
</feature>
<evidence type="ECO:0000256" key="1">
    <source>
        <dbReference type="ARBA" id="ARBA00004141"/>
    </source>
</evidence>
<dbReference type="HOGENOM" id="CLU_013133_4_0_1"/>
<gene>
    <name evidence="8" type="ORF">CAPTEDRAFT_116544</name>
</gene>
<dbReference type="EnsemblMetazoa" id="CapteT116544">
    <property type="protein sequence ID" value="CapteP116544"/>
    <property type="gene ID" value="CapteG116544"/>
</dbReference>
<dbReference type="PANTHER" id="PTHR16172">
    <property type="entry name" value="MAJOR FACILITATOR SUPERFAMILY DOMAIN-CONTAINING PROTEIN 6-LIKE"/>
    <property type="match status" value="1"/>
</dbReference>
<dbReference type="AlphaFoldDB" id="R7V3V4"/>
<evidence type="ECO:0000256" key="3">
    <source>
        <dbReference type="ARBA" id="ARBA00022692"/>
    </source>
</evidence>
<evidence type="ECO:0000313" key="10">
    <source>
        <dbReference type="Proteomes" id="UP000014760"/>
    </source>
</evidence>
<comment type="subcellular location">
    <subcellularLocation>
        <location evidence="1">Membrane</location>
        <topology evidence="1">Multi-pass membrane protein</topology>
    </subcellularLocation>
</comment>
<feature type="transmembrane region" description="Helical" evidence="6">
    <location>
        <begin position="70"/>
        <end position="89"/>
    </location>
</feature>
<dbReference type="Proteomes" id="UP000014760">
    <property type="component" value="Unassembled WGS sequence"/>
</dbReference>
<keyword evidence="5 6" id="KW-0472">Membrane</keyword>
<dbReference type="CDD" id="cd17479">
    <property type="entry name" value="MFS_MFSD6L"/>
    <property type="match status" value="1"/>
</dbReference>
<dbReference type="PROSITE" id="PS51257">
    <property type="entry name" value="PROKAR_LIPOPROTEIN"/>
    <property type="match status" value="1"/>
</dbReference>
<reference evidence="10" key="1">
    <citation type="submission" date="2012-12" db="EMBL/GenBank/DDBJ databases">
        <authorList>
            <person name="Hellsten U."/>
            <person name="Grimwood J."/>
            <person name="Chapman J.A."/>
            <person name="Shapiro H."/>
            <person name="Aerts A."/>
            <person name="Otillar R.P."/>
            <person name="Terry A.Y."/>
            <person name="Boore J.L."/>
            <person name="Simakov O."/>
            <person name="Marletaz F."/>
            <person name="Cho S.-J."/>
            <person name="Edsinger-Gonzales E."/>
            <person name="Havlak P."/>
            <person name="Kuo D.-H."/>
            <person name="Larsson T."/>
            <person name="Lv J."/>
            <person name="Arendt D."/>
            <person name="Savage R."/>
            <person name="Osoegawa K."/>
            <person name="de Jong P."/>
            <person name="Lindberg D.R."/>
            <person name="Seaver E.C."/>
            <person name="Weisblat D.A."/>
            <person name="Putnam N.H."/>
            <person name="Grigoriev I.V."/>
            <person name="Rokhsar D.S."/>
        </authorList>
    </citation>
    <scope>NUCLEOTIDE SEQUENCE</scope>
    <source>
        <strain evidence="10">I ESC-2004</strain>
    </source>
</reference>
<feature type="transmembrane region" description="Helical" evidence="6">
    <location>
        <begin position="444"/>
        <end position="465"/>
    </location>
</feature>
<sequence>MNKATFHSYIFHLFFGAGQSCLLPFLSLYFRYLGLTASQVGIVFGAKAAVNMIWAPCWTRCSTKFRKKRFVMVFSMFILLGTYGLMIIIPPASQEISDLHANPSDLITSTSLDLTTELLPNPSSTLSITVSVDINASTTPAPLSSTTPVSLLNYFSQDSVYNSFANIMNHIHELPKQINTVIYEKVFAAVMALIIVGEMFSAPAEKLADDTWFEFLDSSDLLEKYGTHKMWMALGCALLPPVLTTAIDRLPCLLAELGQYKIHRILLHFFAFYVLMGLAFVCSICFPIYSTKDGKKVLQRRGRFCRGLRMLFHDVQVSTFTISVLLMGFVQGATSTFLFWLIQDKTGAEQIMGLCLAAAFAGEFFMQGFGRWLVSKVGYAPCVVFGLLVLGGRFAFYSLIADPMYIIAGEGFHCLSVSLIWDAVRTYPDFRLNPLVMDRSANSVMNAFYHGIGLAPGCFTAGYIYDWVGLPILFQSCAVLCGVWAVIFAIVQCCSRKSPKVRYSKLMQDEEEALSDGSMEYDDDWLEVAMKHQK</sequence>
<keyword evidence="3 6" id="KW-0812">Transmembrane</keyword>
<organism evidence="8">
    <name type="scientific">Capitella teleta</name>
    <name type="common">Polychaete worm</name>
    <dbReference type="NCBI Taxonomy" id="283909"/>
    <lineage>
        <taxon>Eukaryota</taxon>
        <taxon>Metazoa</taxon>
        <taxon>Spiralia</taxon>
        <taxon>Lophotrochozoa</taxon>
        <taxon>Annelida</taxon>
        <taxon>Polychaeta</taxon>
        <taxon>Sedentaria</taxon>
        <taxon>Scolecida</taxon>
        <taxon>Capitellidae</taxon>
        <taxon>Capitella</taxon>
    </lineage>
</organism>
<dbReference type="OMA" id="EGLQWTF"/>
<dbReference type="Pfam" id="PF12832">
    <property type="entry name" value="MFS_1_like"/>
    <property type="match status" value="1"/>
</dbReference>
<dbReference type="PANTHER" id="PTHR16172:SF41">
    <property type="entry name" value="MAJOR FACILITATOR SUPERFAMILY DOMAIN-CONTAINING PROTEIN 6-LIKE"/>
    <property type="match status" value="1"/>
</dbReference>
<dbReference type="GO" id="GO:0016020">
    <property type="term" value="C:membrane"/>
    <property type="evidence" value="ECO:0007669"/>
    <property type="project" value="UniProtKB-SubCell"/>
</dbReference>